<dbReference type="PANTHER" id="PTHR46233">
    <property type="entry name" value="HYDROXYACYLGLUTATHIONE HYDROLASE GLOC"/>
    <property type="match status" value="1"/>
</dbReference>
<keyword evidence="4" id="KW-0862">Zinc</keyword>
<evidence type="ECO:0000256" key="2">
    <source>
        <dbReference type="ARBA" id="ARBA00022723"/>
    </source>
</evidence>
<protein>
    <submittedName>
        <fullName evidence="6">MBL fold metallo-hydrolase</fullName>
    </submittedName>
</protein>
<comment type="cofactor">
    <cofactor evidence="1">
        <name>Zn(2+)</name>
        <dbReference type="ChEBI" id="CHEBI:29105"/>
    </cofactor>
</comment>
<sequence>MKIVQKPVGMMEVFCYLVMDEATGEAILIDPAGNEEELAALLRANKAVCRYIVNTHGHADHTCGNRRMKELTGAPIVLHALDDDFFQMPENQAFARAMGFPISPPADVRVQDGDTLTFGSLTMRFIHTPGHTPGACCILIDGNLFTGDTLFVGAVGRTDLPGASFEQLLESLRKITRLPPETIVWPGHDYGDRPTSTVGREMETNPYITDFLMDDEG</sequence>
<feature type="domain" description="Metallo-beta-lactamase" evidence="5">
    <location>
        <begin position="12"/>
        <end position="188"/>
    </location>
</feature>
<evidence type="ECO:0000259" key="5">
    <source>
        <dbReference type="SMART" id="SM00849"/>
    </source>
</evidence>
<dbReference type="AlphaFoldDB" id="A0A832EK80"/>
<dbReference type="PANTHER" id="PTHR46233:SF3">
    <property type="entry name" value="HYDROXYACYLGLUTATHIONE HYDROLASE GLOC"/>
    <property type="match status" value="1"/>
</dbReference>
<dbReference type="InterPro" id="IPR036866">
    <property type="entry name" value="RibonucZ/Hydroxyglut_hydro"/>
</dbReference>
<name>A0A832EK80_9BACT</name>
<dbReference type="Pfam" id="PF00753">
    <property type="entry name" value="Lactamase_B"/>
    <property type="match status" value="1"/>
</dbReference>
<evidence type="ECO:0000256" key="3">
    <source>
        <dbReference type="ARBA" id="ARBA00022801"/>
    </source>
</evidence>
<dbReference type="CDD" id="cd06262">
    <property type="entry name" value="metallo-hydrolase-like_MBL-fold"/>
    <property type="match status" value="1"/>
</dbReference>
<evidence type="ECO:0000256" key="4">
    <source>
        <dbReference type="ARBA" id="ARBA00022833"/>
    </source>
</evidence>
<proteinExistence type="predicted"/>
<evidence type="ECO:0000313" key="6">
    <source>
        <dbReference type="EMBL" id="HFK98304.1"/>
    </source>
</evidence>
<dbReference type="SMART" id="SM00849">
    <property type="entry name" value="Lactamase_B"/>
    <property type="match status" value="1"/>
</dbReference>
<dbReference type="InterPro" id="IPR001279">
    <property type="entry name" value="Metallo-B-lactamas"/>
</dbReference>
<keyword evidence="2" id="KW-0479">Metal-binding</keyword>
<dbReference type="GO" id="GO:0046872">
    <property type="term" value="F:metal ion binding"/>
    <property type="evidence" value="ECO:0007669"/>
    <property type="project" value="UniProtKB-KW"/>
</dbReference>
<keyword evidence="3 6" id="KW-0378">Hydrolase</keyword>
<dbReference type="SUPFAM" id="SSF56281">
    <property type="entry name" value="Metallo-hydrolase/oxidoreductase"/>
    <property type="match status" value="1"/>
</dbReference>
<organism evidence="6">
    <name type="scientific">Desulfacinum infernum</name>
    <dbReference type="NCBI Taxonomy" id="35837"/>
    <lineage>
        <taxon>Bacteria</taxon>
        <taxon>Pseudomonadati</taxon>
        <taxon>Thermodesulfobacteriota</taxon>
        <taxon>Syntrophobacteria</taxon>
        <taxon>Syntrophobacterales</taxon>
        <taxon>Syntrophobacteraceae</taxon>
        <taxon>Desulfacinum</taxon>
    </lineage>
</organism>
<gene>
    <name evidence="6" type="ORF">ENS06_13415</name>
</gene>
<reference evidence="6" key="1">
    <citation type="journal article" date="2020" name="mSystems">
        <title>Genome- and Community-Level Interaction Insights into Carbon Utilization and Element Cycling Functions of Hydrothermarchaeota in Hydrothermal Sediment.</title>
        <authorList>
            <person name="Zhou Z."/>
            <person name="Liu Y."/>
            <person name="Xu W."/>
            <person name="Pan J."/>
            <person name="Luo Z.H."/>
            <person name="Li M."/>
        </authorList>
    </citation>
    <scope>NUCLEOTIDE SEQUENCE [LARGE SCALE GENOMIC DNA]</scope>
    <source>
        <strain evidence="6">SpSt-456</strain>
    </source>
</reference>
<dbReference type="GO" id="GO:0016787">
    <property type="term" value="F:hydrolase activity"/>
    <property type="evidence" value="ECO:0007669"/>
    <property type="project" value="UniProtKB-KW"/>
</dbReference>
<evidence type="ECO:0000256" key="1">
    <source>
        <dbReference type="ARBA" id="ARBA00001947"/>
    </source>
</evidence>
<comment type="caution">
    <text evidence="6">The sequence shown here is derived from an EMBL/GenBank/DDBJ whole genome shotgun (WGS) entry which is preliminary data.</text>
</comment>
<dbReference type="EMBL" id="DSTK01000039">
    <property type="protein sequence ID" value="HFK98304.1"/>
    <property type="molecule type" value="Genomic_DNA"/>
</dbReference>
<dbReference type="Gene3D" id="3.60.15.10">
    <property type="entry name" value="Ribonuclease Z/Hydroxyacylglutathione hydrolase-like"/>
    <property type="match status" value="1"/>
</dbReference>
<accession>A0A832EK80</accession>
<dbReference type="InterPro" id="IPR051453">
    <property type="entry name" value="MBL_Glyoxalase_II"/>
</dbReference>